<dbReference type="AlphaFoldDB" id="A0A4P6DT27"/>
<dbReference type="EMBL" id="CP035464">
    <property type="protein sequence ID" value="QAY33103.1"/>
    <property type="molecule type" value="Genomic_DNA"/>
</dbReference>
<proteinExistence type="predicted"/>
<evidence type="ECO:0000313" key="3">
    <source>
        <dbReference type="Proteomes" id="UP000293589"/>
    </source>
</evidence>
<evidence type="ECO:0000313" key="2">
    <source>
        <dbReference type="EMBL" id="QAY33103.1"/>
    </source>
</evidence>
<accession>A0A4P6DT27</accession>
<reference evidence="2 3" key="1">
    <citation type="submission" date="2019-01" db="EMBL/GenBank/DDBJ databases">
        <title>Complete genome sequence of Bifidobacterium gallinarum CACC 514.</title>
        <authorList>
            <person name="Jung M."/>
        </authorList>
    </citation>
    <scope>NUCLEOTIDE SEQUENCE [LARGE SCALE GENOMIC DNA]</scope>
    <source>
        <strain evidence="2 3">CACC 514</strain>
    </source>
</reference>
<sequence length="164" mass="18688">MAGNGRKAAKPRKPVVPDVGGGFESVVPLDGLPQDWEFEELEPIGPDLPDASTLNLIDGVWSPFARMVYEHFRRTPQARQLRTQWEWDMFIYKMAVLDKSLKKQSYDGLAPEMRQSMNQYGDTPEAKRKLKFDVPEADDMAAGVIGYRPHNDFDDYKRRKAGIA</sequence>
<organism evidence="2 3">
    <name type="scientific">Bifidobacterium pullorum subsp. gallinarum</name>
    <dbReference type="NCBI Taxonomy" id="78344"/>
    <lineage>
        <taxon>Bacteria</taxon>
        <taxon>Bacillati</taxon>
        <taxon>Actinomycetota</taxon>
        <taxon>Actinomycetes</taxon>
        <taxon>Bifidobacteriales</taxon>
        <taxon>Bifidobacteriaceae</taxon>
        <taxon>Bifidobacterium</taxon>
    </lineage>
</organism>
<dbReference type="Proteomes" id="UP000293589">
    <property type="component" value="Chromosome"/>
</dbReference>
<evidence type="ECO:0000256" key="1">
    <source>
        <dbReference type="SAM" id="MobiDB-lite"/>
    </source>
</evidence>
<gene>
    <name evidence="2" type="ORF">ESN35_06570</name>
</gene>
<protein>
    <submittedName>
        <fullName evidence="2">Uncharacterized protein</fullName>
    </submittedName>
</protein>
<feature type="region of interest" description="Disordered" evidence="1">
    <location>
        <begin position="1"/>
        <end position="21"/>
    </location>
</feature>
<name>A0A4P6DT27_9BIFI</name>
<dbReference type="KEGG" id="bgx:ESN35_06570"/>